<keyword evidence="8" id="KW-0999">Mitochondrion inner membrane</keyword>
<dbReference type="PROSITE" id="PS51002">
    <property type="entry name" value="CYTB_NTER"/>
    <property type="match status" value="1"/>
</dbReference>
<accession>A0A2I6SRZ6</accession>
<evidence type="ECO:0000256" key="14">
    <source>
        <dbReference type="RuleBase" id="RU362117"/>
    </source>
</evidence>
<feature type="transmembrane region" description="Helical" evidence="14">
    <location>
        <begin position="291"/>
        <end position="314"/>
    </location>
</feature>
<dbReference type="InterPro" id="IPR048259">
    <property type="entry name" value="Cytochrome_b_N_euk/bac"/>
</dbReference>
<dbReference type="GO" id="GO:0016491">
    <property type="term" value="F:oxidoreductase activity"/>
    <property type="evidence" value="ECO:0007669"/>
    <property type="project" value="UniProtKB-UniRule"/>
</dbReference>
<feature type="transmembrane region" description="Helical" evidence="14">
    <location>
        <begin position="89"/>
        <end position="108"/>
    </location>
</feature>
<keyword evidence="13 14" id="KW-0472">Membrane</keyword>
<keyword evidence="11 14" id="KW-0408">Iron</keyword>
<dbReference type="InterPro" id="IPR016174">
    <property type="entry name" value="Di-haem_cyt_TM"/>
</dbReference>
<feature type="transmembrane region" description="Helical" evidence="14">
    <location>
        <begin position="12"/>
        <end position="30"/>
    </location>
</feature>
<dbReference type="SUPFAM" id="SSF81648">
    <property type="entry name" value="a domain/subunit of cytochrome bc1 complex (Ubiquinol-cytochrome c reductase)"/>
    <property type="match status" value="1"/>
</dbReference>
<dbReference type="SUPFAM" id="SSF81342">
    <property type="entry name" value="Transmembrane di-heme cytochromes"/>
    <property type="match status" value="1"/>
</dbReference>
<evidence type="ECO:0000256" key="2">
    <source>
        <dbReference type="ARBA" id="ARBA00013531"/>
    </source>
</evidence>
<keyword evidence="3 14" id="KW-0813">Transport</keyword>
<evidence type="ECO:0000256" key="10">
    <source>
        <dbReference type="ARBA" id="ARBA00022989"/>
    </source>
</evidence>
<dbReference type="GO" id="GO:0046872">
    <property type="term" value="F:metal ion binding"/>
    <property type="evidence" value="ECO:0007669"/>
    <property type="project" value="UniProtKB-UniRule"/>
</dbReference>
<evidence type="ECO:0000256" key="4">
    <source>
        <dbReference type="ARBA" id="ARBA00022617"/>
    </source>
</evidence>
<dbReference type="PANTHER" id="PTHR19271:SF16">
    <property type="entry name" value="CYTOCHROME B"/>
    <property type="match status" value="1"/>
</dbReference>
<keyword evidence="4 14" id="KW-0349">Heme</keyword>
<feature type="domain" description="Cytochrome b/b6 N-terminal region profile" evidence="15">
    <location>
        <begin position="1"/>
        <end position="211"/>
    </location>
</feature>
<reference evidence="17" key="1">
    <citation type="submission" date="2017-07" db="EMBL/GenBank/DDBJ databases">
        <title>The complete mitochondrial genome of Vannella simplex (Amoebozoa, Discosea, Vannellida).</title>
        <authorList>
            <person name="Bondarenko N."/>
            <person name="Nassonova E."/>
            <person name="Mijanovic O."/>
            <person name="Glotova A."/>
            <person name="Kamyshatskaya O."/>
            <person name="Kudryavtsev A."/>
            <person name="Masharsky A."/>
            <person name="Polev D."/>
            <person name="Smirnov A."/>
        </authorList>
    </citation>
    <scope>NUCLEOTIDE SEQUENCE</scope>
</reference>
<dbReference type="Gene3D" id="1.20.810.10">
    <property type="entry name" value="Cytochrome Bc1 Complex, Chain C"/>
    <property type="match status" value="1"/>
</dbReference>
<evidence type="ECO:0000256" key="7">
    <source>
        <dbReference type="ARBA" id="ARBA00022723"/>
    </source>
</evidence>
<dbReference type="Pfam" id="PF00032">
    <property type="entry name" value="Cytochrom_B_C"/>
    <property type="match status" value="1"/>
</dbReference>
<keyword evidence="6 14" id="KW-0812">Transmembrane</keyword>
<dbReference type="InterPro" id="IPR036150">
    <property type="entry name" value="Cyt_b/b6_C_sf"/>
</dbReference>
<evidence type="ECO:0000256" key="8">
    <source>
        <dbReference type="ARBA" id="ARBA00022792"/>
    </source>
</evidence>
<feature type="transmembrane region" description="Helical" evidence="14">
    <location>
        <begin position="36"/>
        <end position="62"/>
    </location>
</feature>
<evidence type="ECO:0000256" key="1">
    <source>
        <dbReference type="ARBA" id="ARBA00004448"/>
    </source>
</evidence>
<dbReference type="AlphaFoldDB" id="A0A2I6SRZ6"/>
<name>A0A2I6SRZ6_9EUKA</name>
<keyword evidence="5 14" id="KW-0679">Respiratory chain</keyword>
<keyword evidence="7 14" id="KW-0479">Metal-binding</keyword>
<evidence type="ECO:0000256" key="5">
    <source>
        <dbReference type="ARBA" id="ARBA00022660"/>
    </source>
</evidence>
<proteinExistence type="inferred from homology"/>
<feature type="transmembrane region" description="Helical" evidence="14">
    <location>
        <begin position="326"/>
        <end position="344"/>
    </location>
</feature>
<evidence type="ECO:0000256" key="11">
    <source>
        <dbReference type="ARBA" id="ARBA00023004"/>
    </source>
</evidence>
<feature type="transmembrane region" description="Helical" evidence="14">
    <location>
        <begin position="265"/>
        <end position="284"/>
    </location>
</feature>
<comment type="subcellular location">
    <subcellularLocation>
        <location evidence="1">Mitochondrion inner membrane</location>
        <topology evidence="1">Multi-pass membrane protein</topology>
    </subcellularLocation>
</comment>
<evidence type="ECO:0000256" key="6">
    <source>
        <dbReference type="ARBA" id="ARBA00022692"/>
    </source>
</evidence>
<comment type="function">
    <text evidence="14">Component of the ubiquinol-cytochrome c reductase complex (complex III or cytochrome b-c1 complex) that is part of the mitochondrial respiratory chain. The b-c1 complex mediates electron transfer from ubiquinol to cytochrome c. Contributes to the generation of a proton gradient across the mitochondrial membrane that is then used for ATP synthesis.</text>
</comment>
<dbReference type="Pfam" id="PF00033">
    <property type="entry name" value="Cytochrome_B"/>
    <property type="match status" value="1"/>
</dbReference>
<feature type="transmembrane region" description="Helical" evidence="14">
    <location>
        <begin position="147"/>
        <end position="170"/>
    </location>
</feature>
<feature type="transmembrane region" description="Helical" evidence="14">
    <location>
        <begin position="232"/>
        <end position="253"/>
    </location>
</feature>
<dbReference type="PANTHER" id="PTHR19271">
    <property type="entry name" value="CYTOCHROME B"/>
    <property type="match status" value="1"/>
</dbReference>
<evidence type="ECO:0000256" key="3">
    <source>
        <dbReference type="ARBA" id="ARBA00022448"/>
    </source>
</evidence>
<evidence type="ECO:0000256" key="9">
    <source>
        <dbReference type="ARBA" id="ARBA00022982"/>
    </source>
</evidence>
<evidence type="ECO:0000259" key="15">
    <source>
        <dbReference type="PROSITE" id="PS51002"/>
    </source>
</evidence>
<geneLocation type="mitochondrion" evidence="17"/>
<dbReference type="InterPro" id="IPR027387">
    <property type="entry name" value="Cytb/b6-like_sf"/>
</dbReference>
<protein>
    <recommendedName>
        <fullName evidence="2 14">Cytochrome b</fullName>
    </recommendedName>
</protein>
<evidence type="ECO:0000256" key="12">
    <source>
        <dbReference type="ARBA" id="ARBA00023128"/>
    </source>
</evidence>
<comment type="cofactor">
    <cofactor evidence="14">
        <name>heme b</name>
        <dbReference type="ChEBI" id="CHEBI:60344"/>
    </cofactor>
    <text evidence="14">Binds 2 heme groups non-covalently.</text>
</comment>
<keyword evidence="9 14" id="KW-0249">Electron transport</keyword>
<feature type="transmembrane region" description="Helical" evidence="14">
    <location>
        <begin position="182"/>
        <end position="202"/>
    </location>
</feature>
<dbReference type="PROSITE" id="PS51003">
    <property type="entry name" value="CYTB_CTER"/>
    <property type="match status" value="1"/>
</dbReference>
<dbReference type="InterPro" id="IPR005797">
    <property type="entry name" value="Cyt_b/b6_N"/>
</dbReference>
<dbReference type="InterPro" id="IPR005798">
    <property type="entry name" value="Cyt_b/b6_C"/>
</dbReference>
<dbReference type="GO" id="GO:0006122">
    <property type="term" value="P:mitochondrial electron transport, ubiquinol to cytochrome c"/>
    <property type="evidence" value="ECO:0007669"/>
    <property type="project" value="TreeGrafter"/>
</dbReference>
<feature type="domain" description="Cytochrome b/b6 C-terminal region profile" evidence="16">
    <location>
        <begin position="213"/>
        <end position="373"/>
    </location>
</feature>
<evidence type="ECO:0000256" key="13">
    <source>
        <dbReference type="ARBA" id="ARBA00023136"/>
    </source>
</evidence>
<evidence type="ECO:0000313" key="17">
    <source>
        <dbReference type="EMBL" id="AUO29177.1"/>
    </source>
</evidence>
<feature type="transmembrane region" description="Helical" evidence="14">
    <location>
        <begin position="114"/>
        <end position="135"/>
    </location>
</feature>
<keyword evidence="10 14" id="KW-1133">Transmembrane helix</keyword>
<comment type="similarity">
    <text evidence="14">Belongs to the cytochrome b family.</text>
</comment>
<organism evidence="17">
    <name type="scientific">Vannella simplex</name>
    <dbReference type="NCBI Taxonomy" id="197532"/>
    <lineage>
        <taxon>Eukaryota</taxon>
        <taxon>Amoebozoa</taxon>
        <taxon>Discosea</taxon>
        <taxon>Flabellinia</taxon>
        <taxon>Vannellidae</taxon>
        <taxon>Vannella</taxon>
    </lineage>
</organism>
<gene>
    <name evidence="17" type="primary">cob</name>
</gene>
<keyword evidence="12 14" id="KW-0496">Mitochondrion</keyword>
<dbReference type="EMBL" id="MF496657">
    <property type="protein sequence ID" value="AUO29177.1"/>
    <property type="molecule type" value="Genomic_DNA"/>
</dbReference>
<dbReference type="GO" id="GO:0008121">
    <property type="term" value="F:quinol-cytochrome-c reductase activity"/>
    <property type="evidence" value="ECO:0007669"/>
    <property type="project" value="TreeGrafter"/>
</dbReference>
<dbReference type="CDD" id="cd00284">
    <property type="entry name" value="Cytochrome_b_N"/>
    <property type="match status" value="1"/>
</dbReference>
<sequence length="373" mass="44052">MRLLKKDLFLNELYQMAIVYSAPAGLTYLWNFGSMALVSLVIQIFTGIFLAMFYTNSVFFAFDSIEHIMRDVPLGWLIRYIHANGASMFFFKCLFTFMVEVYFFVRFYTPRYKLWISGILILFLMMGTAFMGYVLPWGQMSFRAATVITNLASAIPYYGNEIVFWFWGAFSVDVPTLGRFFSLHYLLPFVLVGLVAVHLILLHDSKSSDGLGLNVLSIDRVPFGVYYLIKDIYGFIFYAILFSILVFFYPNLLGHSDNYIEANPMVTPAHIVPEWYFLPFYAILRAIPDKLYGVILMIFSIVFIGLFPFFLHIAKRTNFVPQSDFIEFYFVELYYKICYLFYFIRMVRRTTCCRNLYYFRSYFYNFLFFCFNY</sequence>
<dbReference type="GO" id="GO:0005743">
    <property type="term" value="C:mitochondrial inner membrane"/>
    <property type="evidence" value="ECO:0007669"/>
    <property type="project" value="UniProtKB-SubCell"/>
</dbReference>
<evidence type="ECO:0000259" key="16">
    <source>
        <dbReference type="PROSITE" id="PS51003"/>
    </source>
</evidence>